<protein>
    <submittedName>
        <fullName evidence="1">Uncharacterized protein</fullName>
    </submittedName>
</protein>
<dbReference type="AlphaFoldDB" id="A0A9N8L3Z4"/>
<dbReference type="Proteomes" id="UP001154114">
    <property type="component" value="Chromosome 22"/>
</dbReference>
<organism evidence="1 2">
    <name type="scientific">Chrysodeixis includens</name>
    <name type="common">Soybean looper</name>
    <name type="synonym">Pseudoplusia includens</name>
    <dbReference type="NCBI Taxonomy" id="689277"/>
    <lineage>
        <taxon>Eukaryota</taxon>
        <taxon>Metazoa</taxon>
        <taxon>Ecdysozoa</taxon>
        <taxon>Arthropoda</taxon>
        <taxon>Hexapoda</taxon>
        <taxon>Insecta</taxon>
        <taxon>Pterygota</taxon>
        <taxon>Neoptera</taxon>
        <taxon>Endopterygota</taxon>
        <taxon>Lepidoptera</taxon>
        <taxon>Glossata</taxon>
        <taxon>Ditrysia</taxon>
        <taxon>Noctuoidea</taxon>
        <taxon>Noctuidae</taxon>
        <taxon>Plusiinae</taxon>
        <taxon>Chrysodeixis</taxon>
    </lineage>
</organism>
<keyword evidence="2" id="KW-1185">Reference proteome</keyword>
<proteinExistence type="predicted"/>
<reference evidence="1" key="1">
    <citation type="submission" date="2021-12" db="EMBL/GenBank/DDBJ databases">
        <authorList>
            <person name="King R."/>
        </authorList>
    </citation>
    <scope>NUCLEOTIDE SEQUENCE</scope>
</reference>
<evidence type="ECO:0000313" key="2">
    <source>
        <dbReference type="Proteomes" id="UP001154114"/>
    </source>
</evidence>
<accession>A0A9N8L3Z4</accession>
<gene>
    <name evidence="1" type="ORF">CINC_LOCUS6983</name>
</gene>
<dbReference type="OrthoDB" id="7457746at2759"/>
<name>A0A9N8L3Z4_CHRIL</name>
<evidence type="ECO:0000313" key="1">
    <source>
        <dbReference type="EMBL" id="CAD0204676.1"/>
    </source>
</evidence>
<sequence>MYGLSLTEAYTIKLAGTVELGNQLSKVIKEMYQELAQEGYLPDAIETVKEGGPALTGEADLFDYIKLQKEIADHKAAAADNNMPILDKMMKNDLEKLHLYGFHKVEGRGNGEPLNNINI</sequence>
<dbReference type="EMBL" id="LR824025">
    <property type="protein sequence ID" value="CAD0204676.1"/>
    <property type="molecule type" value="Genomic_DNA"/>
</dbReference>